<protein>
    <submittedName>
        <fullName evidence="5">Alginate lyase</fullName>
    </submittedName>
</protein>
<accession>A0ABQ1VBP2</accession>
<keyword evidence="6" id="KW-1185">Reference proteome</keyword>
<dbReference type="RefSeq" id="WP_137404618.1">
    <property type="nucleotide sequence ID" value="NZ_BMIU01000039.1"/>
</dbReference>
<dbReference type="InterPro" id="IPR008397">
    <property type="entry name" value="Alginate_lyase_dom"/>
</dbReference>
<organism evidence="5 6">
    <name type="scientific">Echinicola rosea</name>
    <dbReference type="NCBI Taxonomy" id="1807691"/>
    <lineage>
        <taxon>Bacteria</taxon>
        <taxon>Pseudomonadati</taxon>
        <taxon>Bacteroidota</taxon>
        <taxon>Cytophagia</taxon>
        <taxon>Cytophagales</taxon>
        <taxon>Cyclobacteriaceae</taxon>
        <taxon>Echinicola</taxon>
    </lineage>
</organism>
<evidence type="ECO:0000313" key="5">
    <source>
        <dbReference type="EMBL" id="GGF51510.1"/>
    </source>
</evidence>
<dbReference type="Gene3D" id="1.50.10.100">
    <property type="entry name" value="Chondroitin AC/alginate lyase"/>
    <property type="match status" value="1"/>
</dbReference>
<evidence type="ECO:0000313" key="6">
    <source>
        <dbReference type="Proteomes" id="UP000647339"/>
    </source>
</evidence>
<sequence length="410" mass="47130">MKLILVRSVLIFLGVFLSLSACYPQKTLIIEEDLINTKKEALRSGDEQLNVALKKIIKDANAILTTPDLSVTNNKKKIAPSGDKRDYVSVGQYWWPDPQKPDGLPYIRKDGKTNPDFYKYKDNSYLRKMAANIRLLSVAYYYTGDEKYAAKAASQLKTWFLNDKTRMNPNFNHAQFIPGRNQGRRDGIIDARSLVDVIDVVGLLEGSISWTKENENELKGWFKSYLNWMQTSKIGTGASRLTNNIGTAYYMQLISVALYTDNKFLARKIIKNDIPELIDHQFDKEGKQPEELKRTKSWNYSLANLNYWFRIARLAEHVGIDLWNYETPSGKSIHSGYNWLLPYANGEKKWEYKQSGKTDYRKSFGSINQRGIRKYRDNTSTLPASKNNKIKSRSISGESDDRSPILILIE</sequence>
<evidence type="ECO:0000256" key="2">
    <source>
        <dbReference type="ARBA" id="ARBA00023239"/>
    </source>
</evidence>
<dbReference type="Pfam" id="PF05426">
    <property type="entry name" value="Alginate_lyase"/>
    <property type="match status" value="1"/>
</dbReference>
<proteinExistence type="predicted"/>
<keyword evidence="2 5" id="KW-0456">Lyase</keyword>
<name>A0ABQ1VBP2_9BACT</name>
<feature type="domain" description="Alginate lyase" evidence="4">
    <location>
        <begin position="70"/>
        <end position="350"/>
    </location>
</feature>
<evidence type="ECO:0000259" key="4">
    <source>
        <dbReference type="Pfam" id="PF05426"/>
    </source>
</evidence>
<feature type="region of interest" description="Disordered" evidence="3">
    <location>
        <begin position="376"/>
        <end position="399"/>
    </location>
</feature>
<gene>
    <name evidence="5" type="ORF">GCM10011339_45030</name>
</gene>
<dbReference type="SUPFAM" id="SSF48230">
    <property type="entry name" value="Chondroitin AC/alginate lyase"/>
    <property type="match status" value="1"/>
</dbReference>
<evidence type="ECO:0000256" key="3">
    <source>
        <dbReference type="SAM" id="MobiDB-lite"/>
    </source>
</evidence>
<reference evidence="6" key="1">
    <citation type="journal article" date="2019" name="Int. J. Syst. Evol. Microbiol.">
        <title>The Global Catalogue of Microorganisms (GCM) 10K type strain sequencing project: providing services to taxonomists for standard genome sequencing and annotation.</title>
        <authorList>
            <consortium name="The Broad Institute Genomics Platform"/>
            <consortium name="The Broad Institute Genome Sequencing Center for Infectious Disease"/>
            <person name="Wu L."/>
            <person name="Ma J."/>
        </authorList>
    </citation>
    <scope>NUCLEOTIDE SEQUENCE [LARGE SCALE GENOMIC DNA]</scope>
    <source>
        <strain evidence="6">CGMCC 1.15407</strain>
    </source>
</reference>
<dbReference type="Proteomes" id="UP000647339">
    <property type="component" value="Unassembled WGS sequence"/>
</dbReference>
<dbReference type="InterPro" id="IPR008929">
    <property type="entry name" value="Chondroitin_lyas"/>
</dbReference>
<dbReference type="GO" id="GO:0016829">
    <property type="term" value="F:lyase activity"/>
    <property type="evidence" value="ECO:0007669"/>
    <property type="project" value="UniProtKB-KW"/>
</dbReference>
<keyword evidence="1" id="KW-0732">Signal</keyword>
<dbReference type="PROSITE" id="PS51257">
    <property type="entry name" value="PROKAR_LIPOPROTEIN"/>
    <property type="match status" value="1"/>
</dbReference>
<dbReference type="EMBL" id="BMIU01000039">
    <property type="protein sequence ID" value="GGF51510.1"/>
    <property type="molecule type" value="Genomic_DNA"/>
</dbReference>
<comment type="caution">
    <text evidence="5">The sequence shown here is derived from an EMBL/GenBank/DDBJ whole genome shotgun (WGS) entry which is preliminary data.</text>
</comment>
<evidence type="ECO:0000256" key="1">
    <source>
        <dbReference type="ARBA" id="ARBA00022729"/>
    </source>
</evidence>